<dbReference type="PRINTS" id="PR00463">
    <property type="entry name" value="EP450I"/>
</dbReference>
<dbReference type="PROSITE" id="PS00086">
    <property type="entry name" value="CYTOCHROME_P450"/>
    <property type="match status" value="1"/>
</dbReference>
<comment type="subcellular location">
    <subcellularLocation>
        <location evidence="3">Endoplasmic reticulum membrane</location>
        <topology evidence="3">Peripheral membrane protein</topology>
    </subcellularLocation>
    <subcellularLocation>
        <location evidence="2">Microsome membrane</location>
        <topology evidence="2">Peripheral membrane protein</topology>
    </subcellularLocation>
</comment>
<dbReference type="PANTHER" id="PTHR24292">
    <property type="entry name" value="CYTOCHROME P450"/>
    <property type="match status" value="1"/>
</dbReference>
<keyword evidence="16" id="KW-1185">Reference proteome</keyword>
<dbReference type="GO" id="GO:0005789">
    <property type="term" value="C:endoplasmic reticulum membrane"/>
    <property type="evidence" value="ECO:0007669"/>
    <property type="project" value="UniProtKB-SubCell"/>
</dbReference>
<gene>
    <name evidence="15" type="ORF">RN001_013365</name>
</gene>
<sequence length="518" mass="60440">MFVIILIILALITYIKLIQPLSYWKSRGVKYKKPIPILGNSSPLLFNRKSFFEHTHDLYKEFSNERYFGSFLFGKPVLYINDLELIKRILIKDFDQFVDHNNIISEEAEPLVGRNLFNLKEQEWRHMRPALSPLFTSSKMRIMFTLVSDIAQEFVKYFEKQNKQLIDLEMKDTFTRFTNDAVASTCFSLKIDSLKNETNQLYVLGKEATSFSGIRYTAFNIYTMIPKIAKMLKLRIISRTAASFFRRVIKETLQKRETEDLIQFDLIHLLMEARKSKISGNDCNLENKNSEVENEKKDRKMTITDEDITALSMLFYFGGFEPSSNFLTFMSYELAKNPTIQRKLQTEIAETLKKCDGQVTYEAINEMKYFSMVVAETLRKWPPAFILDRVCTKDYIIEPSNPWEKRLIIERGTILHCSVVGIHWDPRYFPNPKKFNPERFSDQSKIPLSSYLPFGLGPRSCIGSRFSLMENKILFFHLLSKFDIVTTNKTSDSIKLKKDTPNLVSANGIWLGLSKRSF</sequence>
<keyword evidence="6 13" id="KW-0479">Metal-binding</keyword>
<dbReference type="GO" id="GO:0004497">
    <property type="term" value="F:monooxygenase activity"/>
    <property type="evidence" value="ECO:0007669"/>
    <property type="project" value="UniProtKB-KW"/>
</dbReference>
<dbReference type="Proteomes" id="UP001353858">
    <property type="component" value="Unassembled WGS sequence"/>
</dbReference>
<evidence type="ECO:0000256" key="9">
    <source>
        <dbReference type="ARBA" id="ARBA00023002"/>
    </source>
</evidence>
<dbReference type="FunFam" id="1.10.630.10:FF:000042">
    <property type="entry name" value="Cytochrome P450"/>
    <property type="match status" value="1"/>
</dbReference>
<reference evidence="16" key="1">
    <citation type="submission" date="2023-01" db="EMBL/GenBank/DDBJ databases">
        <title>Key to firefly adult light organ development and bioluminescence: homeobox transcription factors regulate luciferase expression and transportation to peroxisome.</title>
        <authorList>
            <person name="Fu X."/>
        </authorList>
    </citation>
    <scope>NUCLEOTIDE SEQUENCE [LARGE SCALE GENOMIC DNA]</scope>
</reference>
<evidence type="ECO:0008006" key="17">
    <source>
        <dbReference type="Google" id="ProtNLM"/>
    </source>
</evidence>
<evidence type="ECO:0000256" key="4">
    <source>
        <dbReference type="ARBA" id="ARBA00010617"/>
    </source>
</evidence>
<dbReference type="EMBL" id="JARPUR010000006">
    <property type="protein sequence ID" value="KAK4874005.1"/>
    <property type="molecule type" value="Genomic_DNA"/>
</dbReference>
<evidence type="ECO:0000256" key="5">
    <source>
        <dbReference type="ARBA" id="ARBA00022617"/>
    </source>
</evidence>
<protein>
    <recommendedName>
        <fullName evidence="17">Cytochrome P450</fullName>
    </recommendedName>
</protein>
<evidence type="ECO:0000313" key="15">
    <source>
        <dbReference type="EMBL" id="KAK4874005.1"/>
    </source>
</evidence>
<dbReference type="SUPFAM" id="SSF48264">
    <property type="entry name" value="Cytochrome P450"/>
    <property type="match status" value="1"/>
</dbReference>
<keyword evidence="5 13" id="KW-0349">Heme</keyword>
<keyword evidence="11 14" id="KW-0503">Monooxygenase</keyword>
<name>A0AAN7SNP9_9COLE</name>
<evidence type="ECO:0000256" key="1">
    <source>
        <dbReference type="ARBA" id="ARBA00001971"/>
    </source>
</evidence>
<dbReference type="PRINTS" id="PR00385">
    <property type="entry name" value="P450"/>
</dbReference>
<dbReference type="GO" id="GO:0005506">
    <property type="term" value="F:iron ion binding"/>
    <property type="evidence" value="ECO:0007669"/>
    <property type="project" value="InterPro"/>
</dbReference>
<evidence type="ECO:0000256" key="13">
    <source>
        <dbReference type="PIRSR" id="PIRSR602401-1"/>
    </source>
</evidence>
<evidence type="ECO:0000313" key="16">
    <source>
        <dbReference type="Proteomes" id="UP001353858"/>
    </source>
</evidence>
<dbReference type="GO" id="GO:0020037">
    <property type="term" value="F:heme binding"/>
    <property type="evidence" value="ECO:0007669"/>
    <property type="project" value="InterPro"/>
</dbReference>
<dbReference type="AlphaFoldDB" id="A0AAN7SNP9"/>
<evidence type="ECO:0000256" key="11">
    <source>
        <dbReference type="ARBA" id="ARBA00023033"/>
    </source>
</evidence>
<dbReference type="InterPro" id="IPR050476">
    <property type="entry name" value="Insect_CytP450_Detox"/>
</dbReference>
<evidence type="ECO:0000256" key="14">
    <source>
        <dbReference type="RuleBase" id="RU000461"/>
    </source>
</evidence>
<evidence type="ECO:0000256" key="10">
    <source>
        <dbReference type="ARBA" id="ARBA00023004"/>
    </source>
</evidence>
<evidence type="ECO:0000256" key="6">
    <source>
        <dbReference type="ARBA" id="ARBA00022723"/>
    </source>
</evidence>
<keyword evidence="9 14" id="KW-0560">Oxidoreductase</keyword>
<organism evidence="15 16">
    <name type="scientific">Aquatica leii</name>
    <dbReference type="NCBI Taxonomy" id="1421715"/>
    <lineage>
        <taxon>Eukaryota</taxon>
        <taxon>Metazoa</taxon>
        <taxon>Ecdysozoa</taxon>
        <taxon>Arthropoda</taxon>
        <taxon>Hexapoda</taxon>
        <taxon>Insecta</taxon>
        <taxon>Pterygota</taxon>
        <taxon>Neoptera</taxon>
        <taxon>Endopterygota</taxon>
        <taxon>Coleoptera</taxon>
        <taxon>Polyphaga</taxon>
        <taxon>Elateriformia</taxon>
        <taxon>Elateroidea</taxon>
        <taxon>Lampyridae</taxon>
        <taxon>Luciolinae</taxon>
        <taxon>Aquatica</taxon>
    </lineage>
</organism>
<dbReference type="CDD" id="cd11056">
    <property type="entry name" value="CYP6-like"/>
    <property type="match status" value="1"/>
</dbReference>
<dbReference type="GO" id="GO:0016705">
    <property type="term" value="F:oxidoreductase activity, acting on paired donors, with incorporation or reduction of molecular oxygen"/>
    <property type="evidence" value="ECO:0007669"/>
    <property type="project" value="InterPro"/>
</dbReference>
<keyword evidence="8" id="KW-0492">Microsome</keyword>
<keyword evidence="12" id="KW-0472">Membrane</keyword>
<comment type="similarity">
    <text evidence="4 14">Belongs to the cytochrome P450 family.</text>
</comment>
<feature type="binding site" description="axial binding residue" evidence="13">
    <location>
        <position position="461"/>
    </location>
    <ligand>
        <name>heme</name>
        <dbReference type="ChEBI" id="CHEBI:30413"/>
    </ligand>
    <ligandPart>
        <name>Fe</name>
        <dbReference type="ChEBI" id="CHEBI:18248"/>
    </ligandPart>
</feature>
<dbReference type="InterPro" id="IPR017972">
    <property type="entry name" value="Cyt_P450_CS"/>
</dbReference>
<dbReference type="Gene3D" id="1.10.630.10">
    <property type="entry name" value="Cytochrome P450"/>
    <property type="match status" value="1"/>
</dbReference>
<comment type="cofactor">
    <cofactor evidence="1 13">
        <name>heme</name>
        <dbReference type="ChEBI" id="CHEBI:30413"/>
    </cofactor>
</comment>
<dbReference type="InterPro" id="IPR001128">
    <property type="entry name" value="Cyt_P450"/>
</dbReference>
<dbReference type="InterPro" id="IPR036396">
    <property type="entry name" value="Cyt_P450_sf"/>
</dbReference>
<keyword evidence="7" id="KW-0256">Endoplasmic reticulum</keyword>
<evidence type="ECO:0000256" key="7">
    <source>
        <dbReference type="ARBA" id="ARBA00022824"/>
    </source>
</evidence>
<evidence type="ECO:0000256" key="12">
    <source>
        <dbReference type="ARBA" id="ARBA00023136"/>
    </source>
</evidence>
<keyword evidence="10 13" id="KW-0408">Iron</keyword>
<evidence type="ECO:0000256" key="8">
    <source>
        <dbReference type="ARBA" id="ARBA00022848"/>
    </source>
</evidence>
<dbReference type="Pfam" id="PF00067">
    <property type="entry name" value="p450"/>
    <property type="match status" value="1"/>
</dbReference>
<proteinExistence type="inferred from homology"/>
<evidence type="ECO:0000256" key="3">
    <source>
        <dbReference type="ARBA" id="ARBA00004406"/>
    </source>
</evidence>
<dbReference type="InterPro" id="IPR002401">
    <property type="entry name" value="Cyt_P450_E_grp-I"/>
</dbReference>
<comment type="caution">
    <text evidence="15">The sequence shown here is derived from an EMBL/GenBank/DDBJ whole genome shotgun (WGS) entry which is preliminary data.</text>
</comment>
<evidence type="ECO:0000256" key="2">
    <source>
        <dbReference type="ARBA" id="ARBA00004174"/>
    </source>
</evidence>
<accession>A0AAN7SNP9</accession>
<dbReference type="PANTHER" id="PTHR24292:SF54">
    <property type="entry name" value="CYP9F3-RELATED"/>
    <property type="match status" value="1"/>
</dbReference>